<protein>
    <recommendedName>
        <fullName evidence="3">HTH tetR-type domain-containing protein</fullName>
    </recommendedName>
</protein>
<proteinExistence type="predicted"/>
<feature type="DNA-binding region" description="H-T-H motif" evidence="2">
    <location>
        <begin position="25"/>
        <end position="44"/>
    </location>
</feature>
<sequence length="190" mass="21624">METKDKIIMATIDLIKEKQDIKKITMRRIAKKADVAVSMINYHFQTKENLINKAVQKFIGTIISNAGKQYQDVDISPEEKMRLGLKRAAKFLANNPGIARVSILNDLKNGSINDNSSQVLESIVKQLKEVYGDKKDGVDLKIMAQQQLATVQVIFLRTSIFKEQTGINYYDDQQRDELMDRIVDNMLGKS</sequence>
<dbReference type="GO" id="GO:0003677">
    <property type="term" value="F:DNA binding"/>
    <property type="evidence" value="ECO:0007669"/>
    <property type="project" value="UniProtKB-UniRule"/>
</dbReference>
<dbReference type="PROSITE" id="PS50977">
    <property type="entry name" value="HTH_TETR_2"/>
    <property type="match status" value="1"/>
</dbReference>
<feature type="domain" description="HTH tetR-type" evidence="3">
    <location>
        <begin position="1"/>
        <end position="62"/>
    </location>
</feature>
<dbReference type="SUPFAM" id="SSF46689">
    <property type="entry name" value="Homeodomain-like"/>
    <property type="match status" value="1"/>
</dbReference>
<keyword evidence="1 2" id="KW-0238">DNA-binding</keyword>
<gene>
    <name evidence="4" type="ORF">U472_15465</name>
</gene>
<keyword evidence="5" id="KW-1185">Reference proteome</keyword>
<dbReference type="AlphaFoldDB" id="A0A1C0A6F9"/>
<organism evidence="4 5">
    <name type="scientific">Orenia metallireducens</name>
    <dbReference type="NCBI Taxonomy" id="1413210"/>
    <lineage>
        <taxon>Bacteria</taxon>
        <taxon>Bacillati</taxon>
        <taxon>Bacillota</taxon>
        <taxon>Clostridia</taxon>
        <taxon>Halanaerobiales</taxon>
        <taxon>Halobacteroidaceae</taxon>
        <taxon>Orenia</taxon>
    </lineage>
</organism>
<dbReference type="OrthoDB" id="9789566at2"/>
<evidence type="ECO:0000259" key="3">
    <source>
        <dbReference type="PROSITE" id="PS50977"/>
    </source>
</evidence>
<dbReference type="InterPro" id="IPR001647">
    <property type="entry name" value="HTH_TetR"/>
</dbReference>
<dbReference type="EMBL" id="LWDV01000010">
    <property type="protein sequence ID" value="OCL25724.1"/>
    <property type="molecule type" value="Genomic_DNA"/>
</dbReference>
<accession>A0A1C0A6F9</accession>
<dbReference type="InterPro" id="IPR009057">
    <property type="entry name" value="Homeodomain-like_sf"/>
</dbReference>
<dbReference type="InterPro" id="IPR050624">
    <property type="entry name" value="HTH-type_Tx_Regulator"/>
</dbReference>
<evidence type="ECO:0000256" key="1">
    <source>
        <dbReference type="ARBA" id="ARBA00023125"/>
    </source>
</evidence>
<evidence type="ECO:0000313" key="5">
    <source>
        <dbReference type="Proteomes" id="UP000093514"/>
    </source>
</evidence>
<evidence type="ECO:0000313" key="4">
    <source>
        <dbReference type="EMBL" id="OCL25724.1"/>
    </source>
</evidence>
<name>A0A1C0A6F9_9FIRM</name>
<dbReference type="Gene3D" id="1.10.357.10">
    <property type="entry name" value="Tetracycline Repressor, domain 2"/>
    <property type="match status" value="1"/>
</dbReference>
<dbReference type="PANTHER" id="PTHR43479:SF11">
    <property type="entry name" value="ACREF_ENVCD OPERON REPRESSOR-RELATED"/>
    <property type="match status" value="1"/>
</dbReference>
<dbReference type="Pfam" id="PF00440">
    <property type="entry name" value="TetR_N"/>
    <property type="match status" value="1"/>
</dbReference>
<evidence type="ECO:0000256" key="2">
    <source>
        <dbReference type="PROSITE-ProRule" id="PRU00335"/>
    </source>
</evidence>
<reference evidence="5" key="1">
    <citation type="submission" date="2016-07" db="EMBL/GenBank/DDBJ databases">
        <authorList>
            <person name="Florea S."/>
            <person name="Webb J.S."/>
            <person name="Jaromczyk J."/>
            <person name="Schardl C.L."/>
        </authorList>
    </citation>
    <scope>NUCLEOTIDE SEQUENCE [LARGE SCALE GENOMIC DNA]</scope>
    <source>
        <strain evidence="5">Z6</strain>
    </source>
</reference>
<dbReference type="Proteomes" id="UP000093514">
    <property type="component" value="Unassembled WGS sequence"/>
</dbReference>
<reference evidence="4 5" key="2">
    <citation type="submission" date="2016-08" db="EMBL/GenBank/DDBJ databases">
        <title>Orenia metallireducens sp. nov. strain Z6, a Novel Metal-reducing Firmicute from the Deep Subsurface.</title>
        <authorList>
            <person name="Maxim B.I."/>
            <person name="Kenneth K."/>
            <person name="Flynn T.M."/>
            <person name="Oloughlin E.J."/>
            <person name="Locke R.A."/>
            <person name="Weber J.R."/>
            <person name="Egan S.M."/>
            <person name="Mackie R.I."/>
            <person name="Cann I.K."/>
        </authorList>
    </citation>
    <scope>NUCLEOTIDE SEQUENCE [LARGE SCALE GENOMIC DNA]</scope>
    <source>
        <strain evidence="4 5">Z6</strain>
    </source>
</reference>
<comment type="caution">
    <text evidence="4">The sequence shown here is derived from an EMBL/GenBank/DDBJ whole genome shotgun (WGS) entry which is preliminary data.</text>
</comment>
<dbReference type="RefSeq" id="WP_068719634.1">
    <property type="nucleotide sequence ID" value="NZ_LWDV01000010.1"/>
</dbReference>
<dbReference type="PANTHER" id="PTHR43479">
    <property type="entry name" value="ACREF/ENVCD OPERON REPRESSOR-RELATED"/>
    <property type="match status" value="1"/>
</dbReference>